<evidence type="ECO:0000256" key="4">
    <source>
        <dbReference type="SAM" id="MobiDB-lite"/>
    </source>
</evidence>
<keyword evidence="3" id="KW-0862">Zinc</keyword>
<dbReference type="SUPFAM" id="SSF57667">
    <property type="entry name" value="beta-beta-alpha zinc fingers"/>
    <property type="match status" value="1"/>
</dbReference>
<feature type="compositionally biased region" description="Polar residues" evidence="4">
    <location>
        <begin position="670"/>
        <end position="681"/>
    </location>
</feature>
<dbReference type="InterPro" id="IPR036236">
    <property type="entry name" value="Znf_C2H2_sf"/>
</dbReference>
<evidence type="ECO:0000313" key="6">
    <source>
        <dbReference type="Ensembl" id="ENSLLEP00000041609.1"/>
    </source>
</evidence>
<name>A0A8C5QS65_9ANUR</name>
<feature type="domain" description="C2H2-type" evidence="5">
    <location>
        <begin position="25"/>
        <end position="47"/>
    </location>
</feature>
<keyword evidence="1" id="KW-0479">Metal-binding</keyword>
<dbReference type="PROSITE" id="PS00028">
    <property type="entry name" value="ZINC_FINGER_C2H2_1"/>
    <property type="match status" value="1"/>
</dbReference>
<dbReference type="OrthoDB" id="4822at2759"/>
<keyword evidence="2" id="KW-0863">Zinc-finger</keyword>
<organism evidence="6 7">
    <name type="scientific">Leptobrachium leishanense</name>
    <name type="common">Leishan spiny toad</name>
    <dbReference type="NCBI Taxonomy" id="445787"/>
    <lineage>
        <taxon>Eukaryota</taxon>
        <taxon>Metazoa</taxon>
        <taxon>Chordata</taxon>
        <taxon>Craniata</taxon>
        <taxon>Vertebrata</taxon>
        <taxon>Euteleostomi</taxon>
        <taxon>Amphibia</taxon>
        <taxon>Batrachia</taxon>
        <taxon>Anura</taxon>
        <taxon>Pelobatoidea</taxon>
        <taxon>Megophryidae</taxon>
        <taxon>Leptobrachium</taxon>
    </lineage>
</organism>
<feature type="compositionally biased region" description="Polar residues" evidence="4">
    <location>
        <begin position="272"/>
        <end position="286"/>
    </location>
</feature>
<dbReference type="PANTHER" id="PTHR17614:SF12">
    <property type="entry name" value="ZINC FINGER PROTEIN 804B"/>
    <property type="match status" value="1"/>
</dbReference>
<feature type="compositionally biased region" description="Polar residues" evidence="4">
    <location>
        <begin position="365"/>
        <end position="377"/>
    </location>
</feature>
<accession>A0A8C5QS65</accession>
<evidence type="ECO:0000256" key="3">
    <source>
        <dbReference type="ARBA" id="ARBA00022833"/>
    </source>
</evidence>
<dbReference type="Ensembl" id="ENSLLET00000043277.1">
    <property type="protein sequence ID" value="ENSLLEP00000041609.1"/>
    <property type="gene ID" value="ENSLLEG00000026481.1"/>
</dbReference>
<feature type="region of interest" description="Disordered" evidence="4">
    <location>
        <begin position="733"/>
        <end position="771"/>
    </location>
</feature>
<sequence length="1268" mass="142994">MIKGYVEKGKSIANALEDLKANFYCELCDKQYHKHQEFDNHINSYDHAHKQRLKELKQREFARNVASKSWKDEKKQEKALKRLHQLAELRKQPDCASDDSPAYKTPRLKGPQQTLFSNKDERNEKSTISLLCKGEPVTNNNITDDRKDILFGSKVLNESRCCFVGNQTQLPFSNISNVSNRSGVSFCFSKKALLKLDSSASVFNETPEDVNECSQFPNHKSKQMSVSFAHYAPVEENTAENSLLTDKFNSDKAENVDDCGTESMVTFKDNDTSNNVTKEQIGTEQSDPTEDLKSSELGCTDNKNEEESGDFTKSNISLETSQTNQCQEKCCTLEQNSNKHTVADAILIEQLSQLLSQKKDEPEPSGNSNAELDSCNDTVQFPDEYPKTECKEPLNNSAQTIALSCLNVLSKDGNTNLQWPRELVLFTKTEPSISYACNPLYFDFKCSSKNKITKANERVTKSCEERYQFKNSIEKNASGISIAVENGNDSQSSEAKREKHILKEISEKDYESHSNYSLTKEFTQKTKCNLHENAAQISAHLNASQNVNFKESCHSRKRKRSFHGQLEKRESFSNRVNGEHNSLFKDSYSKSLKSLNPVDITMMDNYKDKDCYSSTRIKYRDGGDDDDMNKSETSLVSDSSGGYSNYSDSETDMSSVSNTRLSLLSPSKNSMSLASIDSNRGSACRERNMRSHKSRLKALKIEDCIKEKHNCDALSESDFLLRGLETNQKHMCRDEKHKTLRKSPKIKSSERSLCSKSERPPRKRCGSIKNGHIPERSQLQQINSYENQSSTDKDYPDFTKERTCTIESKNSVDEEEHLNKIERMETSYKCCSENIVSLTDNSAEITSEEIVKRVILNEKETVISELLLGGHSTKRGEKKITSREYSESCNRKLKNHSQRYFSGQFPQTAPDASVLPNVSASHKGRESFDMAQMPDIRINNGETEASKSYELTVTTNTNNCLLEDIIHVGGECRTLDTDLPVSVGRQSRQLINEVQPFMQNSDPVHFKLNCDLASLRHSSGTDSPETKEEFKRLGLNDLNSKSNPLDGYGKCYYDNTMQDFSVPNIHQKAYHKSTSPPTAQPPITFTPDEVDKYRLLQLQAQQHMQKQLLSKHLKALPNTGPSIFSPAQTIQPVSIPQHPSITTIHHALMQRYAVTTSMHSHVNHLHLPHLNPFPPSQFPPITLSSLTPTLFSPHPTFLAGHPLQLVSTAAIHPAHLTIQAIPHAALVPTIFTPHPNVGVHPTIQLHPFIHPLLQGHDFHIHSGLSQPH</sequence>
<dbReference type="GO" id="GO:0005634">
    <property type="term" value="C:nucleus"/>
    <property type="evidence" value="ECO:0007669"/>
    <property type="project" value="TreeGrafter"/>
</dbReference>
<feature type="region of interest" description="Disordered" evidence="4">
    <location>
        <begin position="356"/>
        <end position="377"/>
    </location>
</feature>
<dbReference type="GO" id="GO:0008270">
    <property type="term" value="F:zinc ion binding"/>
    <property type="evidence" value="ECO:0007669"/>
    <property type="project" value="UniProtKB-KW"/>
</dbReference>
<dbReference type="PANTHER" id="PTHR17614">
    <property type="entry name" value="ZINC FINGER-CONTAINING"/>
    <property type="match status" value="1"/>
</dbReference>
<dbReference type="GeneTree" id="ENSGT00940000160479"/>
<evidence type="ECO:0000313" key="7">
    <source>
        <dbReference type="Proteomes" id="UP000694569"/>
    </source>
</evidence>
<gene>
    <name evidence="6" type="primary">ZNF804B</name>
</gene>
<proteinExistence type="predicted"/>
<feature type="compositionally biased region" description="Low complexity" evidence="4">
    <location>
        <begin position="637"/>
        <end position="648"/>
    </location>
</feature>
<feature type="region of interest" description="Disordered" evidence="4">
    <location>
        <begin position="670"/>
        <end position="689"/>
    </location>
</feature>
<feature type="region of interest" description="Disordered" evidence="4">
    <location>
        <begin position="619"/>
        <end position="655"/>
    </location>
</feature>
<reference evidence="6" key="1">
    <citation type="submission" date="2025-08" db="UniProtKB">
        <authorList>
            <consortium name="Ensembl"/>
        </authorList>
    </citation>
    <scope>IDENTIFICATION</scope>
</reference>
<evidence type="ECO:0000259" key="5">
    <source>
        <dbReference type="PROSITE" id="PS00028"/>
    </source>
</evidence>
<protein>
    <submittedName>
        <fullName evidence="6">Zinc finger protein 804B</fullName>
    </submittedName>
</protein>
<dbReference type="AlphaFoldDB" id="A0A8C5QS65"/>
<reference evidence="6" key="2">
    <citation type="submission" date="2025-09" db="UniProtKB">
        <authorList>
            <consortium name="Ensembl"/>
        </authorList>
    </citation>
    <scope>IDENTIFICATION</scope>
</reference>
<dbReference type="InterPro" id="IPR013087">
    <property type="entry name" value="Znf_C2H2_type"/>
</dbReference>
<feature type="region of interest" description="Disordered" evidence="4">
    <location>
        <begin position="90"/>
        <end position="122"/>
    </location>
</feature>
<evidence type="ECO:0000256" key="2">
    <source>
        <dbReference type="ARBA" id="ARBA00022771"/>
    </source>
</evidence>
<dbReference type="Proteomes" id="UP000694569">
    <property type="component" value="Unplaced"/>
</dbReference>
<feature type="region of interest" description="Disordered" evidence="4">
    <location>
        <begin position="264"/>
        <end position="311"/>
    </location>
</feature>
<keyword evidence="7" id="KW-1185">Reference proteome</keyword>
<dbReference type="InterPro" id="IPR052445">
    <property type="entry name" value="ZnF-G_patch_domain"/>
</dbReference>
<evidence type="ECO:0000256" key="1">
    <source>
        <dbReference type="ARBA" id="ARBA00022723"/>
    </source>
</evidence>